<dbReference type="SUPFAM" id="SSF81901">
    <property type="entry name" value="HCP-like"/>
    <property type="match status" value="2"/>
</dbReference>
<dbReference type="InterPro" id="IPR011990">
    <property type="entry name" value="TPR-like_helical_dom_sf"/>
</dbReference>
<dbReference type="EMBL" id="DACRBY010000017">
    <property type="protein sequence ID" value="HAS8540894.1"/>
    <property type="molecule type" value="Genomic_DNA"/>
</dbReference>
<evidence type="ECO:0000256" key="2">
    <source>
        <dbReference type="SAM" id="SignalP"/>
    </source>
</evidence>
<feature type="chain" id="PRO_5034938307" evidence="2">
    <location>
        <begin position="21"/>
        <end position="364"/>
    </location>
</feature>
<protein>
    <submittedName>
        <fullName evidence="3">Sel1 repeat family protein</fullName>
    </submittedName>
</protein>
<reference evidence="3" key="1">
    <citation type="journal article" date="2018" name="Genome Biol.">
        <title>SKESA: strategic k-mer extension for scrupulous assemblies.</title>
        <authorList>
            <person name="Souvorov A."/>
            <person name="Agarwala R."/>
            <person name="Lipman D.J."/>
        </authorList>
    </citation>
    <scope>NUCLEOTIDE SEQUENCE</scope>
    <source>
        <strain evidence="3">BCW_3452</strain>
    </source>
</reference>
<dbReference type="Pfam" id="PF08238">
    <property type="entry name" value="Sel1"/>
    <property type="match status" value="6"/>
</dbReference>
<keyword evidence="1" id="KW-0677">Repeat</keyword>
<dbReference type="Gene3D" id="1.25.40.10">
    <property type="entry name" value="Tetratricopeptide repeat domain"/>
    <property type="match status" value="2"/>
</dbReference>
<dbReference type="SMART" id="SM00671">
    <property type="entry name" value="SEL1"/>
    <property type="match status" value="6"/>
</dbReference>
<comment type="caution">
    <text evidence="3">The sequence shown here is derived from an EMBL/GenBank/DDBJ whole genome shotgun (WGS) entry which is preliminary data.</text>
</comment>
<evidence type="ECO:0000256" key="1">
    <source>
        <dbReference type="ARBA" id="ARBA00022737"/>
    </source>
</evidence>
<feature type="signal peptide" evidence="2">
    <location>
        <begin position="1"/>
        <end position="20"/>
    </location>
</feature>
<name>A0A8H9TFH2_VIBVL</name>
<dbReference type="InterPro" id="IPR051726">
    <property type="entry name" value="Chitin_Synth_Reg"/>
</dbReference>
<dbReference type="Proteomes" id="UP000863257">
    <property type="component" value="Unassembled WGS sequence"/>
</dbReference>
<gene>
    <name evidence="3" type="ORF">I7730_13980</name>
</gene>
<proteinExistence type="predicted"/>
<dbReference type="AlphaFoldDB" id="A0A8H9TFH2"/>
<dbReference type="InterPro" id="IPR006597">
    <property type="entry name" value="Sel1-like"/>
</dbReference>
<evidence type="ECO:0000313" key="3">
    <source>
        <dbReference type="EMBL" id="HAS8540894.1"/>
    </source>
</evidence>
<organism evidence="3">
    <name type="scientific">Vibrio vulnificus</name>
    <dbReference type="NCBI Taxonomy" id="672"/>
    <lineage>
        <taxon>Bacteria</taxon>
        <taxon>Pseudomonadati</taxon>
        <taxon>Pseudomonadota</taxon>
        <taxon>Gammaproteobacteria</taxon>
        <taxon>Vibrionales</taxon>
        <taxon>Vibrionaceae</taxon>
        <taxon>Vibrio</taxon>
    </lineage>
</organism>
<dbReference type="PANTHER" id="PTHR46430">
    <property type="entry name" value="PROTEIN SKT5-RELATED"/>
    <property type="match status" value="1"/>
</dbReference>
<sequence length="364" mass="40496">MKLKVISLSILMGISFHSTANELRPVSFGELVETNASLPSVQLYIAEQAEDKGDYSKAVKHYKRAIETGIEQASHNVANLLKEGHLNGGAQIEAIKITEQISKNDPEMSIFLANLYLHHESGEYEKNAFQWLNNAARLKSVKAYYPLAKLIFEKKGGANLHYSDTNAAQLLKMAAESDKNPVAAYEFANILREGNLLQPNDQQARKFYQLAVKNGYEEASYQLGYMSEMGIGGPVDIEVAIQNYNIALTTPTRTEALYRLARIYMYGTSGEAVDFVRGRTLLKRAADEGSSEANYKLGMMYFTGTEGYAMNVKKGLEHLNRSSELGFRLATMKLLQIYSAGENGIKPSASEVQSLNERLNKPQH</sequence>
<reference evidence="3" key="2">
    <citation type="submission" date="2019-01" db="EMBL/GenBank/DDBJ databases">
        <authorList>
            <consortium name="NCBI Pathogen Detection Project"/>
        </authorList>
    </citation>
    <scope>NUCLEOTIDE SEQUENCE</scope>
    <source>
        <strain evidence="3">BCW_3452</strain>
    </source>
</reference>
<accession>A0A8H9TFH2</accession>
<keyword evidence="2" id="KW-0732">Signal</keyword>